<organism evidence="3 4">
    <name type="scientific">Cafeteria roenbergensis</name>
    <name type="common">Marine flagellate</name>
    <dbReference type="NCBI Taxonomy" id="33653"/>
    <lineage>
        <taxon>Eukaryota</taxon>
        <taxon>Sar</taxon>
        <taxon>Stramenopiles</taxon>
        <taxon>Bigyra</taxon>
        <taxon>Opalozoa</taxon>
        <taxon>Bicosoecida</taxon>
        <taxon>Cafeteriaceae</taxon>
        <taxon>Cafeteria</taxon>
    </lineage>
</organism>
<evidence type="ECO:0000256" key="2">
    <source>
        <dbReference type="SAM" id="SignalP"/>
    </source>
</evidence>
<protein>
    <submittedName>
        <fullName evidence="3">Uncharacterized protein</fullName>
    </submittedName>
</protein>
<name>A0A5A8CGY0_CAFRO</name>
<evidence type="ECO:0000313" key="3">
    <source>
        <dbReference type="EMBL" id="KAA0152305.1"/>
    </source>
</evidence>
<feature type="signal peptide" evidence="2">
    <location>
        <begin position="1"/>
        <end position="24"/>
    </location>
</feature>
<keyword evidence="1" id="KW-0175">Coiled coil</keyword>
<dbReference type="EMBL" id="VLTN01000021">
    <property type="protein sequence ID" value="KAA0152305.1"/>
    <property type="molecule type" value="Genomic_DNA"/>
</dbReference>
<dbReference type="Proteomes" id="UP000323011">
    <property type="component" value="Unassembled WGS sequence"/>
</dbReference>
<proteinExistence type="predicted"/>
<feature type="chain" id="PRO_5022816422" evidence="2">
    <location>
        <begin position="25"/>
        <end position="200"/>
    </location>
</feature>
<keyword evidence="4" id="KW-1185">Reference proteome</keyword>
<accession>A0A5A8CGY0</accession>
<evidence type="ECO:0000256" key="1">
    <source>
        <dbReference type="SAM" id="Coils"/>
    </source>
</evidence>
<keyword evidence="2" id="KW-0732">Signal</keyword>
<dbReference type="AlphaFoldDB" id="A0A5A8CGY0"/>
<evidence type="ECO:0000313" key="4">
    <source>
        <dbReference type="Proteomes" id="UP000323011"/>
    </source>
</evidence>
<sequence length="200" mass="21711">MPLACSRALAVLAALAAWAAPARGVVIRDTHNSSQGDRGEGPGAPARLEVTHPHVAESAAFALSELRLLSESGIYETLSLDKIHYAANQVGAFHNNTYLTLELSSPHLLHATSSLHDVIVMADLEDGVRSFAIDEFPVMDGDAIEQFWIRKVMETKREREALFRQLEEEAEAYEAQLGKMAAQRSVSALGELHAEAAPGR</sequence>
<reference evidence="3 4" key="1">
    <citation type="submission" date="2019-07" db="EMBL/GenBank/DDBJ databases">
        <title>Genomes of Cafeteria roenbergensis.</title>
        <authorList>
            <person name="Fischer M.G."/>
            <person name="Hackl T."/>
            <person name="Roman M."/>
        </authorList>
    </citation>
    <scope>NUCLEOTIDE SEQUENCE [LARGE SCALE GENOMIC DNA]</scope>
    <source>
        <strain evidence="3 4">BVI</strain>
    </source>
</reference>
<comment type="caution">
    <text evidence="3">The sequence shown here is derived from an EMBL/GenBank/DDBJ whole genome shotgun (WGS) entry which is preliminary data.</text>
</comment>
<feature type="coiled-coil region" evidence="1">
    <location>
        <begin position="149"/>
        <end position="183"/>
    </location>
</feature>
<gene>
    <name evidence="3" type="ORF">FNF29_03871</name>
</gene>